<dbReference type="FunFam" id="3.30.60.60:FF:000001">
    <property type="entry name" value="Histone acetyltransferase"/>
    <property type="match status" value="1"/>
</dbReference>
<dbReference type="FunFam" id="3.40.630.30:FF:000001">
    <property type="entry name" value="Histone acetyltransferase"/>
    <property type="match status" value="1"/>
</dbReference>
<dbReference type="GO" id="GO:1990467">
    <property type="term" value="C:NuA3a histone acetyltransferase complex"/>
    <property type="evidence" value="ECO:0007669"/>
    <property type="project" value="TreeGrafter"/>
</dbReference>
<dbReference type="Gene3D" id="3.30.40.10">
    <property type="entry name" value="Zinc/RING finger domain, C3HC4 (zinc finger)"/>
    <property type="match status" value="1"/>
</dbReference>
<keyword evidence="5" id="KW-0479">Metal-binding</keyword>
<reference evidence="17" key="1">
    <citation type="submission" date="2023-11" db="EMBL/GenBank/DDBJ databases">
        <authorList>
            <person name="De Vega J J."/>
            <person name="De Vega J J."/>
        </authorList>
    </citation>
    <scope>NUCLEOTIDE SEQUENCE</scope>
</reference>
<feature type="compositionally biased region" description="Low complexity" evidence="14">
    <location>
        <begin position="440"/>
        <end position="456"/>
    </location>
</feature>
<feature type="region of interest" description="Disordered" evidence="14">
    <location>
        <begin position="250"/>
        <end position="370"/>
    </location>
</feature>
<keyword evidence="7" id="KW-0862">Zinc</keyword>
<dbReference type="GO" id="GO:0003682">
    <property type="term" value="F:chromatin binding"/>
    <property type="evidence" value="ECO:0007669"/>
    <property type="project" value="TreeGrafter"/>
</dbReference>
<feature type="domain" description="PHD-type" evidence="15">
    <location>
        <begin position="195"/>
        <end position="245"/>
    </location>
</feature>
<dbReference type="InterPro" id="IPR016181">
    <property type="entry name" value="Acyl_CoA_acyltransferase"/>
</dbReference>
<comment type="similarity">
    <text evidence="2 13">Belongs to the MYST (SAS/MOZ) family.</text>
</comment>
<protein>
    <recommendedName>
        <fullName evidence="3 13">Histone acetyltransferase</fullName>
        <ecNumber evidence="3 13">2.3.1.48</ecNumber>
    </recommendedName>
</protein>
<dbReference type="SUPFAM" id="SSF55729">
    <property type="entry name" value="Acyl-CoA N-acyltransferases (Nat)"/>
    <property type="match status" value="1"/>
</dbReference>
<evidence type="ECO:0000256" key="14">
    <source>
        <dbReference type="SAM" id="MobiDB-lite"/>
    </source>
</evidence>
<dbReference type="GO" id="GO:0031507">
    <property type="term" value="P:heterochromatin formation"/>
    <property type="evidence" value="ECO:0007669"/>
    <property type="project" value="UniProtKB-ARBA"/>
</dbReference>
<dbReference type="PROSITE" id="PS50016">
    <property type="entry name" value="ZF_PHD_2"/>
    <property type="match status" value="1"/>
</dbReference>
<evidence type="ECO:0000313" key="17">
    <source>
        <dbReference type="EMBL" id="CAK5268648.1"/>
    </source>
</evidence>
<dbReference type="PANTHER" id="PTHR10615:SF161">
    <property type="entry name" value="HISTONE ACETYLTRANSFERASE KAT7"/>
    <property type="match status" value="1"/>
</dbReference>
<evidence type="ECO:0000256" key="4">
    <source>
        <dbReference type="ARBA" id="ARBA00022679"/>
    </source>
</evidence>
<dbReference type="SMART" id="SM00249">
    <property type="entry name" value="PHD"/>
    <property type="match status" value="1"/>
</dbReference>
<dbReference type="GO" id="GO:0004402">
    <property type="term" value="F:histone acetyltransferase activity"/>
    <property type="evidence" value="ECO:0007669"/>
    <property type="project" value="InterPro"/>
</dbReference>
<dbReference type="InterPro" id="IPR019787">
    <property type="entry name" value="Znf_PHD-finger"/>
</dbReference>
<dbReference type="EMBL" id="CAVNYO010000138">
    <property type="protein sequence ID" value="CAK5268648.1"/>
    <property type="molecule type" value="Genomic_DNA"/>
</dbReference>
<evidence type="ECO:0000256" key="8">
    <source>
        <dbReference type="ARBA" id="ARBA00022853"/>
    </source>
</evidence>
<keyword evidence="18" id="KW-1185">Reference proteome</keyword>
<feature type="region of interest" description="Disordered" evidence="14">
    <location>
        <begin position="1"/>
        <end position="123"/>
    </location>
</feature>
<dbReference type="Gene3D" id="3.40.630.30">
    <property type="match status" value="1"/>
</dbReference>
<feature type="compositionally biased region" description="Acidic residues" evidence="14">
    <location>
        <begin position="280"/>
        <end position="302"/>
    </location>
</feature>
<comment type="subcellular location">
    <subcellularLocation>
        <location evidence="1 13">Nucleus</location>
    </subcellularLocation>
</comment>
<evidence type="ECO:0000256" key="5">
    <source>
        <dbReference type="ARBA" id="ARBA00022723"/>
    </source>
</evidence>
<dbReference type="InterPro" id="IPR013083">
    <property type="entry name" value="Znf_RING/FYVE/PHD"/>
</dbReference>
<evidence type="ECO:0000256" key="13">
    <source>
        <dbReference type="RuleBase" id="RU361211"/>
    </source>
</evidence>
<evidence type="ECO:0000256" key="10">
    <source>
        <dbReference type="ARBA" id="ARBA00023242"/>
    </source>
</evidence>
<evidence type="ECO:0000259" key="16">
    <source>
        <dbReference type="PROSITE" id="PS51726"/>
    </source>
</evidence>
<evidence type="ECO:0000313" key="18">
    <source>
        <dbReference type="Proteomes" id="UP001295794"/>
    </source>
</evidence>
<dbReference type="Gene3D" id="1.10.10.10">
    <property type="entry name" value="Winged helix-like DNA-binding domain superfamily/Winged helix DNA-binding domain"/>
    <property type="match status" value="1"/>
</dbReference>
<feature type="region of interest" description="Disordered" evidence="14">
    <location>
        <begin position="411"/>
        <end position="459"/>
    </location>
</feature>
<dbReference type="PANTHER" id="PTHR10615">
    <property type="entry name" value="HISTONE ACETYLTRANSFERASE"/>
    <property type="match status" value="1"/>
</dbReference>
<dbReference type="InterPro" id="IPR011011">
    <property type="entry name" value="Znf_FYVE_PHD"/>
</dbReference>
<dbReference type="Gene3D" id="3.30.60.60">
    <property type="entry name" value="N-acetyl transferase-like"/>
    <property type="match status" value="1"/>
</dbReference>
<evidence type="ECO:0000256" key="12">
    <source>
        <dbReference type="PROSITE-ProRule" id="PRU00146"/>
    </source>
</evidence>
<feature type="domain" description="MYST-type HAT" evidence="16">
    <location>
        <begin position="461"/>
        <end position="786"/>
    </location>
</feature>
<keyword evidence="6 12" id="KW-0863">Zinc-finger</keyword>
<dbReference type="InterPro" id="IPR001965">
    <property type="entry name" value="Znf_PHD"/>
</dbReference>
<comment type="caution">
    <text evidence="17">The sequence shown here is derived from an EMBL/GenBank/DDBJ whole genome shotgun (WGS) entry which is preliminary data.</text>
</comment>
<dbReference type="GO" id="GO:0008270">
    <property type="term" value="F:zinc ion binding"/>
    <property type="evidence" value="ECO:0007669"/>
    <property type="project" value="UniProtKB-KW"/>
</dbReference>
<evidence type="ECO:0000256" key="9">
    <source>
        <dbReference type="ARBA" id="ARBA00022990"/>
    </source>
</evidence>
<keyword evidence="10 13" id="KW-0539">Nucleus</keyword>
<feature type="compositionally biased region" description="Polar residues" evidence="14">
    <location>
        <begin position="250"/>
        <end position="260"/>
    </location>
</feature>
<name>A0AAD2H3B3_9AGAR</name>
<evidence type="ECO:0000256" key="6">
    <source>
        <dbReference type="ARBA" id="ARBA00022771"/>
    </source>
</evidence>
<feature type="active site" description="Proton donor/acceptor" evidence="11">
    <location>
        <position position="639"/>
    </location>
</feature>
<feature type="compositionally biased region" description="Basic and acidic residues" evidence="14">
    <location>
        <begin position="890"/>
        <end position="900"/>
    </location>
</feature>
<dbReference type="PROSITE" id="PS51726">
    <property type="entry name" value="MYST_HAT"/>
    <property type="match status" value="1"/>
</dbReference>
<dbReference type="GO" id="GO:0003712">
    <property type="term" value="F:transcription coregulator activity"/>
    <property type="evidence" value="ECO:0007669"/>
    <property type="project" value="TreeGrafter"/>
</dbReference>
<organism evidence="17 18">
    <name type="scientific">Mycena citricolor</name>
    <dbReference type="NCBI Taxonomy" id="2018698"/>
    <lineage>
        <taxon>Eukaryota</taxon>
        <taxon>Fungi</taxon>
        <taxon>Dikarya</taxon>
        <taxon>Basidiomycota</taxon>
        <taxon>Agaricomycotina</taxon>
        <taxon>Agaricomycetes</taxon>
        <taxon>Agaricomycetidae</taxon>
        <taxon>Agaricales</taxon>
        <taxon>Marasmiineae</taxon>
        <taxon>Mycenaceae</taxon>
        <taxon>Mycena</taxon>
    </lineage>
</organism>
<dbReference type="EC" id="2.3.1.48" evidence="3 13"/>
<evidence type="ECO:0000256" key="2">
    <source>
        <dbReference type="ARBA" id="ARBA00010107"/>
    </source>
</evidence>
<dbReference type="GO" id="GO:0005634">
    <property type="term" value="C:nucleus"/>
    <property type="evidence" value="ECO:0007669"/>
    <property type="project" value="UniProtKB-SubCell"/>
</dbReference>
<dbReference type="Pfam" id="PF00628">
    <property type="entry name" value="PHD"/>
    <property type="match status" value="1"/>
</dbReference>
<dbReference type="Pfam" id="PF17772">
    <property type="entry name" value="zf-MYST"/>
    <property type="match status" value="1"/>
</dbReference>
<evidence type="ECO:0000256" key="11">
    <source>
        <dbReference type="PIRSR" id="PIRSR602717-51"/>
    </source>
</evidence>
<evidence type="ECO:0000256" key="7">
    <source>
        <dbReference type="ARBA" id="ARBA00022833"/>
    </source>
</evidence>
<dbReference type="Proteomes" id="UP001295794">
    <property type="component" value="Unassembled WGS sequence"/>
</dbReference>
<dbReference type="SUPFAM" id="SSF57903">
    <property type="entry name" value="FYVE/PHD zinc finger"/>
    <property type="match status" value="1"/>
</dbReference>
<evidence type="ECO:0000256" key="1">
    <source>
        <dbReference type="ARBA" id="ARBA00004123"/>
    </source>
</evidence>
<dbReference type="InterPro" id="IPR036388">
    <property type="entry name" value="WH-like_DNA-bd_sf"/>
</dbReference>
<evidence type="ECO:0000256" key="3">
    <source>
        <dbReference type="ARBA" id="ARBA00013184"/>
    </source>
</evidence>
<dbReference type="InterPro" id="IPR050603">
    <property type="entry name" value="MYST_HAT"/>
</dbReference>
<keyword evidence="4" id="KW-0808">Transferase</keyword>
<accession>A0AAD2H3B3</accession>
<gene>
    <name evidence="17" type="ORF">MYCIT1_LOCUS11935</name>
</gene>
<keyword evidence="8" id="KW-0156">Chromatin regulator</keyword>
<comment type="catalytic activity">
    <reaction evidence="13">
        <text>L-lysyl-[protein] + acetyl-CoA = N(6)-acetyl-L-lysyl-[protein] + CoA + H(+)</text>
        <dbReference type="Rhea" id="RHEA:45948"/>
        <dbReference type="Rhea" id="RHEA-COMP:9752"/>
        <dbReference type="Rhea" id="RHEA-COMP:10731"/>
        <dbReference type="ChEBI" id="CHEBI:15378"/>
        <dbReference type="ChEBI" id="CHEBI:29969"/>
        <dbReference type="ChEBI" id="CHEBI:57287"/>
        <dbReference type="ChEBI" id="CHEBI:57288"/>
        <dbReference type="ChEBI" id="CHEBI:61930"/>
        <dbReference type="EC" id="2.3.1.48"/>
    </reaction>
</comment>
<dbReference type="InterPro" id="IPR002717">
    <property type="entry name" value="HAT_MYST-type"/>
</dbReference>
<dbReference type="InterPro" id="IPR040706">
    <property type="entry name" value="Zf-MYST"/>
</dbReference>
<evidence type="ECO:0000259" key="15">
    <source>
        <dbReference type="PROSITE" id="PS50016"/>
    </source>
</evidence>
<dbReference type="Pfam" id="PF01853">
    <property type="entry name" value="MOZ_SAS"/>
    <property type="match status" value="1"/>
</dbReference>
<dbReference type="GO" id="GO:0006357">
    <property type="term" value="P:regulation of transcription by RNA polymerase II"/>
    <property type="evidence" value="ECO:0007669"/>
    <property type="project" value="TreeGrafter"/>
</dbReference>
<keyword evidence="9" id="KW-0007">Acetylation</keyword>
<feature type="region of interest" description="Disordered" evidence="14">
    <location>
        <begin position="843"/>
        <end position="956"/>
    </location>
</feature>
<sequence>MDAGMVHQNSMVERSLSHECGTPSFHPNDNNIPIDPALGGMPIDPEPQEELPEVHLPEEIEEDAEPSSPAQEQPHLYQDHYSQVPHGDPFAPEPEYRPQPMLVDNATPSPLPPSNMKQSAKRKRPQCISCKSASKGRGGVDKMITCPDCERTCTLGSQYSEPSHFSRLRSTYRLLESPPIAAEAIQTYDWICTDCKRCEECNTKGDEDQILFCDSCDRGFHMYCLNPPMETTPADNWYCPRCPHASTSERANSIASSSRLPATPTTPKRKRKSKAPVAMAEEDVDAEGEAEYADGEQGDEMIVDGPVAAFRPRQRAKAKKRASEPGSVTKSVKRIRVRAPTQPDEPLSSGPTVRLRLPKGRREEEEEEMAAGPFVEILLPEERDTSKTSILASDKQRFERSRAVAEVKLKPAPTPIHPSDTDDLSYRPLRSAFAPPPQTTLPSPSASPAPSSASALGHPHGGMNRIKTIRFGQFDIDTWYNAPFPEEYSNIPDGRLWICEFCLKYMKSRFVANRHRTKCKARSPPGDEIYRDNSVSIFEVDGRKNKIYCQNLCLLSKMFLDHKSLFYDVEPFLFYVITEVDDCGARFVGYFSKEKRCTKDYNVSCIMTLPVRQRSGWGNMLIDFSYLLSKKEKRMGSPEKPLSGLGALGYKSYWTLALMRYLVTAPAHPRIEDICYSTSMTIEDVYTTLVQQRMITVKEVAVIQVKPSPGQSIKYPKGRKNGVARRHLQRMQTADKTKAVDKDTTDFVPPTDYDIDWDPETVKTYLQNWQDKHYLQLNPQKLQWSPYISPNIPGNEPSSTADIGSLMTTEKMCALGLLDMNASRPPIMGTPKFAARRSVSPVVEEALPVQSPAHETPRALRSTRSRASNPHTPITPALRSSRKGKQRQIRTPDSEDDTRRPRSKAAPGLLQRTSFARSSTRKSSRVESSPDDEGSSASGPLATPTPTDDGMCLPNGSICAKLEEEDPESDETVVGLRVGAMPDPNPKSNGVNGALAFLNAAWDADEKMVVDEPDIDAEGEEEDVEMPVA</sequence>
<proteinExistence type="inferred from homology"/>
<dbReference type="AlphaFoldDB" id="A0AAD2H3B3"/>